<dbReference type="PANTHER" id="PTHR31891:SF1">
    <property type="entry name" value="FORMAMIDASE C869.04-RELATED"/>
    <property type="match status" value="1"/>
</dbReference>
<evidence type="ECO:0000313" key="3">
    <source>
        <dbReference type="Proteomes" id="UP000054558"/>
    </source>
</evidence>
<evidence type="ECO:0000256" key="1">
    <source>
        <dbReference type="SAM" id="SignalP"/>
    </source>
</evidence>
<proteinExistence type="predicted"/>
<feature type="signal peptide" evidence="1">
    <location>
        <begin position="1"/>
        <end position="27"/>
    </location>
</feature>
<organism evidence="2 3">
    <name type="scientific">Klebsormidium nitens</name>
    <name type="common">Green alga</name>
    <name type="synonym">Ulothrix nitens</name>
    <dbReference type="NCBI Taxonomy" id="105231"/>
    <lineage>
        <taxon>Eukaryota</taxon>
        <taxon>Viridiplantae</taxon>
        <taxon>Streptophyta</taxon>
        <taxon>Klebsormidiophyceae</taxon>
        <taxon>Klebsormidiales</taxon>
        <taxon>Klebsormidiaceae</taxon>
        <taxon>Klebsormidium</taxon>
    </lineage>
</organism>
<dbReference type="GO" id="GO:0016811">
    <property type="term" value="F:hydrolase activity, acting on carbon-nitrogen (but not peptide) bonds, in linear amides"/>
    <property type="evidence" value="ECO:0007669"/>
    <property type="project" value="InterPro"/>
</dbReference>
<dbReference type="Gene3D" id="3.10.28.20">
    <property type="entry name" value="Acetamidase/Formamidase-like domains"/>
    <property type="match status" value="1"/>
</dbReference>
<dbReference type="Proteomes" id="UP000054558">
    <property type="component" value="Unassembled WGS sequence"/>
</dbReference>
<evidence type="ECO:0008006" key="4">
    <source>
        <dbReference type="Google" id="ProtNLM"/>
    </source>
</evidence>
<keyword evidence="3" id="KW-1185">Reference proteome</keyword>
<dbReference type="EMBL" id="DF236994">
    <property type="protein sequence ID" value="GAQ80050.1"/>
    <property type="molecule type" value="Genomic_DNA"/>
</dbReference>
<keyword evidence="1" id="KW-0732">Signal</keyword>
<protein>
    <recommendedName>
        <fullName evidence="4">Acetamidase/formamidase</fullName>
    </recommendedName>
</protein>
<accession>A0A1Y1HN39</accession>
<sequence length="622" mass="66260">MAGYRAASPLLVLALLLGAFTLCPVDASGARRELKQTTSVNATSSSATDGDCAMPSTTYLYATSKTVRRGIFSPDFPAVAHVQSGDIITAECVTHQATQDYAKMVRGDPGVEDIFNWPNGVAPINKSVPTIPGNGAHIITGPIRVCGAEPGDILQVDILTLEPRKNPSTGRTFAANTQSNPLSVFNVPNRAGGTNPSTAIVYEVTKDEFGAWATPVYQFLSPNTTGPDGRPNGAGAMIPHATNIGISSEPVTYPDGFQSQLSGANGITYTNASLAFRVPLRPHLGTIGVTPANASKFINGAPNGTIGASSQAPTKSGGNVDQWRTGPGSTMYYQVQIPGANLVFGDCHAAEGDSELSGNAVEASLTGTFRLSLIKAADAPLPFQNLGFPLLETDSEIIIHGFAYPDYLNQLDVPSQIGQLQYGPDLNKAVRKLISGSLNFFTNFFCFAADYLNQLDIPSQIGQPQFGPDLNKAVRDAYVKTRNFIMDGFGVTESEAISIMSVGVDFGVTQIVDANWGIHAIMKKSLFSRKSASTFGRRLMGDDTTGKSVVQLMADWKAARESQAELSKTDILPLSPLPSQIELSLLSKSLQVSPSPDSVLLPQTKTPSYWGSSREFFSDRRF</sequence>
<dbReference type="Pfam" id="PF03069">
    <property type="entry name" value="FmdA_AmdA"/>
    <property type="match status" value="2"/>
</dbReference>
<name>A0A1Y1HN39_KLENI</name>
<dbReference type="OrthoDB" id="506331at2759"/>
<dbReference type="InterPro" id="IPR004304">
    <property type="entry name" value="FmdA_AmdA"/>
</dbReference>
<dbReference type="SUPFAM" id="SSF141130">
    <property type="entry name" value="Acetamidase/Formamidase-like"/>
    <property type="match status" value="1"/>
</dbReference>
<dbReference type="STRING" id="105231.A0A1Y1HN39"/>
<dbReference type="AlphaFoldDB" id="A0A1Y1HN39"/>
<gene>
    <name evidence="2" type="ORF">KFL_000450065</name>
</gene>
<reference evidence="2 3" key="1">
    <citation type="journal article" date="2014" name="Nat. Commun.">
        <title>Klebsormidium flaccidum genome reveals primary factors for plant terrestrial adaptation.</title>
        <authorList>
            <person name="Hori K."/>
            <person name="Maruyama F."/>
            <person name="Fujisawa T."/>
            <person name="Togashi T."/>
            <person name="Yamamoto N."/>
            <person name="Seo M."/>
            <person name="Sato S."/>
            <person name="Yamada T."/>
            <person name="Mori H."/>
            <person name="Tajima N."/>
            <person name="Moriyama T."/>
            <person name="Ikeuchi M."/>
            <person name="Watanabe M."/>
            <person name="Wada H."/>
            <person name="Kobayashi K."/>
            <person name="Saito M."/>
            <person name="Masuda T."/>
            <person name="Sasaki-Sekimoto Y."/>
            <person name="Mashiguchi K."/>
            <person name="Awai K."/>
            <person name="Shimojima M."/>
            <person name="Masuda S."/>
            <person name="Iwai M."/>
            <person name="Nobusawa T."/>
            <person name="Narise T."/>
            <person name="Kondo S."/>
            <person name="Saito H."/>
            <person name="Sato R."/>
            <person name="Murakawa M."/>
            <person name="Ihara Y."/>
            <person name="Oshima-Yamada Y."/>
            <person name="Ohtaka K."/>
            <person name="Satoh M."/>
            <person name="Sonobe K."/>
            <person name="Ishii M."/>
            <person name="Ohtani R."/>
            <person name="Kanamori-Sato M."/>
            <person name="Honoki R."/>
            <person name="Miyazaki D."/>
            <person name="Mochizuki H."/>
            <person name="Umetsu J."/>
            <person name="Higashi K."/>
            <person name="Shibata D."/>
            <person name="Kamiya Y."/>
            <person name="Sato N."/>
            <person name="Nakamura Y."/>
            <person name="Tabata S."/>
            <person name="Ida S."/>
            <person name="Kurokawa K."/>
            <person name="Ohta H."/>
        </authorList>
    </citation>
    <scope>NUCLEOTIDE SEQUENCE [LARGE SCALE GENOMIC DNA]</scope>
    <source>
        <strain evidence="2 3">NIES-2285</strain>
    </source>
</reference>
<dbReference type="PANTHER" id="PTHR31891">
    <property type="entry name" value="FORMAMIDASE C869.04-RELATED"/>
    <property type="match status" value="1"/>
</dbReference>
<feature type="chain" id="PRO_5012711163" description="Acetamidase/formamidase" evidence="1">
    <location>
        <begin position="28"/>
        <end position="622"/>
    </location>
</feature>
<evidence type="ECO:0000313" key="2">
    <source>
        <dbReference type="EMBL" id="GAQ80050.1"/>
    </source>
</evidence>
<dbReference type="Gene3D" id="2.60.120.580">
    <property type="entry name" value="Acetamidase/Formamidase-like domains"/>
    <property type="match status" value="2"/>
</dbReference>